<dbReference type="STRING" id="6313.A0A0K0D037"/>
<keyword evidence="1" id="KW-0812">Transmembrane</keyword>
<dbReference type="WBParaSite" id="ACAC_0000340601-mRNA-1">
    <property type="protein sequence ID" value="ACAC_0000340601-mRNA-1"/>
    <property type="gene ID" value="ACAC_0000340601"/>
</dbReference>
<sequence length="188" mass="22356">MNIWSTLMFLSSHKRPPPICLPRKNWRVLFIRALDGTLWPQRVHRMEPFFIVLHPSHCNLNFILNVILMFKVFIKNHLISQTIFSYNYRVISNKEDLILISVRTQFFEYSEPCQKSRFELQRGRFHCPSDRTCWKELWFPLQDLPSFITLQIGFAIIIVLLFILSSKKQKRASSINCDCQLAILEPKI</sequence>
<keyword evidence="1" id="KW-1133">Transmembrane helix</keyword>
<keyword evidence="2" id="KW-1185">Reference proteome</keyword>
<evidence type="ECO:0000256" key="1">
    <source>
        <dbReference type="SAM" id="Phobius"/>
    </source>
</evidence>
<name>A0A0K0D037_ANGCA</name>
<reference evidence="3" key="2">
    <citation type="submission" date="2017-02" db="UniProtKB">
        <authorList>
            <consortium name="WormBaseParasite"/>
        </authorList>
    </citation>
    <scope>IDENTIFICATION</scope>
</reference>
<reference evidence="2" key="1">
    <citation type="submission" date="2012-09" db="EMBL/GenBank/DDBJ databases">
        <authorList>
            <person name="Martin A.A."/>
        </authorList>
    </citation>
    <scope>NUCLEOTIDE SEQUENCE</scope>
</reference>
<organism evidence="2 3">
    <name type="scientific">Angiostrongylus cantonensis</name>
    <name type="common">Rat lungworm</name>
    <dbReference type="NCBI Taxonomy" id="6313"/>
    <lineage>
        <taxon>Eukaryota</taxon>
        <taxon>Metazoa</taxon>
        <taxon>Ecdysozoa</taxon>
        <taxon>Nematoda</taxon>
        <taxon>Chromadorea</taxon>
        <taxon>Rhabditida</taxon>
        <taxon>Rhabditina</taxon>
        <taxon>Rhabditomorpha</taxon>
        <taxon>Strongyloidea</taxon>
        <taxon>Metastrongylidae</taxon>
        <taxon>Angiostrongylus</taxon>
    </lineage>
</organism>
<accession>A0A0K0D037</accession>
<evidence type="ECO:0000313" key="2">
    <source>
        <dbReference type="Proteomes" id="UP000035642"/>
    </source>
</evidence>
<proteinExistence type="predicted"/>
<dbReference type="Proteomes" id="UP000035642">
    <property type="component" value="Unassembled WGS sequence"/>
</dbReference>
<feature type="transmembrane region" description="Helical" evidence="1">
    <location>
        <begin position="144"/>
        <end position="164"/>
    </location>
</feature>
<evidence type="ECO:0000313" key="3">
    <source>
        <dbReference type="WBParaSite" id="ACAC_0000340601-mRNA-1"/>
    </source>
</evidence>
<dbReference type="AlphaFoldDB" id="A0A0K0D037"/>
<keyword evidence="1" id="KW-0472">Membrane</keyword>
<protein>
    <submittedName>
        <fullName evidence="3">Transmembrane protein</fullName>
    </submittedName>
</protein>